<keyword evidence="3" id="KW-1185">Reference proteome</keyword>
<evidence type="ECO:0000313" key="2">
    <source>
        <dbReference type="EMBL" id="MFD1321444.1"/>
    </source>
</evidence>
<dbReference type="EMBL" id="JBHTMP010000012">
    <property type="protein sequence ID" value="MFD1321444.1"/>
    <property type="molecule type" value="Genomic_DNA"/>
</dbReference>
<accession>A0ABW3YAG5</accession>
<name>A0ABW3YAG5_9ACTN</name>
<protein>
    <submittedName>
        <fullName evidence="2">Transposase</fullName>
    </submittedName>
</protein>
<evidence type="ECO:0000259" key="1">
    <source>
        <dbReference type="Pfam" id="PF13546"/>
    </source>
</evidence>
<comment type="caution">
    <text evidence="2">The sequence shown here is derived from an EMBL/GenBank/DDBJ whole genome shotgun (WGS) entry which is preliminary data.</text>
</comment>
<feature type="domain" description="Transposase IS701-like DDE" evidence="1">
    <location>
        <begin position="9"/>
        <end position="78"/>
    </location>
</feature>
<dbReference type="InterPro" id="IPR038721">
    <property type="entry name" value="IS701-like_DDE_dom"/>
</dbReference>
<gene>
    <name evidence="2" type="ORF">ACFQ4H_10120</name>
</gene>
<dbReference type="Proteomes" id="UP001597260">
    <property type="component" value="Unassembled WGS sequence"/>
</dbReference>
<reference evidence="3" key="1">
    <citation type="journal article" date="2019" name="Int. J. Syst. Evol. Microbiol.">
        <title>The Global Catalogue of Microorganisms (GCM) 10K type strain sequencing project: providing services to taxonomists for standard genome sequencing and annotation.</title>
        <authorList>
            <consortium name="The Broad Institute Genomics Platform"/>
            <consortium name="The Broad Institute Genome Sequencing Center for Infectious Disease"/>
            <person name="Wu L."/>
            <person name="Ma J."/>
        </authorList>
    </citation>
    <scope>NUCLEOTIDE SEQUENCE [LARGE SCALE GENOMIC DNA]</scope>
    <source>
        <strain evidence="3">JCM 31037</strain>
    </source>
</reference>
<organism evidence="2 3">
    <name type="scientific">Micromonospora sonneratiae</name>
    <dbReference type="NCBI Taxonomy" id="1184706"/>
    <lineage>
        <taxon>Bacteria</taxon>
        <taxon>Bacillati</taxon>
        <taxon>Actinomycetota</taxon>
        <taxon>Actinomycetes</taxon>
        <taxon>Micromonosporales</taxon>
        <taxon>Micromonosporaceae</taxon>
        <taxon>Micromonospora</taxon>
    </lineage>
</organism>
<proteinExistence type="predicted"/>
<sequence length="90" mass="9926">MISTRVLSPEPVIAAGLVTKAHTAGMACRAVVADCSYGYHDDLRAELRQGGWGFVMALKPARDTWQYGARRTPRRTRHEWCPGTAPMTPV</sequence>
<dbReference type="Pfam" id="PF13546">
    <property type="entry name" value="DDE_5"/>
    <property type="match status" value="1"/>
</dbReference>
<evidence type="ECO:0000313" key="3">
    <source>
        <dbReference type="Proteomes" id="UP001597260"/>
    </source>
</evidence>
<dbReference type="RefSeq" id="WP_377569523.1">
    <property type="nucleotide sequence ID" value="NZ_JBHTMP010000012.1"/>
</dbReference>